<dbReference type="AlphaFoldDB" id="A0A8S9IWE3"/>
<gene>
    <name evidence="1" type="ORF">F2Q70_00005042</name>
</gene>
<reference evidence="1" key="1">
    <citation type="submission" date="2019-12" db="EMBL/GenBank/DDBJ databases">
        <title>Genome sequencing and annotation of Brassica cretica.</title>
        <authorList>
            <person name="Studholme D.J."/>
            <person name="Sarris P.F."/>
        </authorList>
    </citation>
    <scope>NUCLEOTIDE SEQUENCE</scope>
    <source>
        <strain evidence="1">PFS-102/07</strain>
        <tissue evidence="1">Leaf</tissue>
    </source>
</reference>
<accession>A0A8S9IWE3</accession>
<comment type="caution">
    <text evidence="1">The sequence shown here is derived from an EMBL/GenBank/DDBJ whole genome shotgun (WGS) entry which is preliminary data.</text>
</comment>
<proteinExistence type="predicted"/>
<evidence type="ECO:0000313" key="1">
    <source>
        <dbReference type="EMBL" id="KAF2574024.1"/>
    </source>
</evidence>
<organism evidence="1">
    <name type="scientific">Brassica cretica</name>
    <name type="common">Mustard</name>
    <dbReference type="NCBI Taxonomy" id="69181"/>
    <lineage>
        <taxon>Eukaryota</taxon>
        <taxon>Viridiplantae</taxon>
        <taxon>Streptophyta</taxon>
        <taxon>Embryophyta</taxon>
        <taxon>Tracheophyta</taxon>
        <taxon>Spermatophyta</taxon>
        <taxon>Magnoliopsida</taxon>
        <taxon>eudicotyledons</taxon>
        <taxon>Gunneridae</taxon>
        <taxon>Pentapetalae</taxon>
        <taxon>rosids</taxon>
        <taxon>malvids</taxon>
        <taxon>Brassicales</taxon>
        <taxon>Brassicaceae</taxon>
        <taxon>Brassiceae</taxon>
        <taxon>Brassica</taxon>
    </lineage>
</organism>
<evidence type="ECO:0008006" key="2">
    <source>
        <dbReference type="Google" id="ProtNLM"/>
    </source>
</evidence>
<protein>
    <recommendedName>
        <fullName evidence="2">Zinc finger GRF-type domain-containing protein</fullName>
    </recommendedName>
</protein>
<dbReference type="EMBL" id="QGKY02001015">
    <property type="protein sequence ID" value="KAF2574024.1"/>
    <property type="molecule type" value="Genomic_DNA"/>
</dbReference>
<sequence length="141" mass="16446">MTDPSYSDDKRAKRYMDMLQIVADSDYGIPCRCPCGGQIVIQICNAQVDIGKKYFICKAFEDDGLHRKKEWDEAIEEETEMLRKKVDGHERRIRSLNSMENRINIIEEDEKNNAAEIDEIKYFLKLVTPMISTSCKLWCTL</sequence>
<name>A0A8S9IWE3_BRACR</name>